<dbReference type="Proteomes" id="UP000266177">
    <property type="component" value="Unassembled WGS sequence"/>
</dbReference>
<comment type="caution">
    <text evidence="3">The sequence shown here is derived from an EMBL/GenBank/DDBJ whole genome shotgun (WGS) entry which is preliminary data.</text>
</comment>
<dbReference type="Gene3D" id="3.10.129.10">
    <property type="entry name" value="Hotdog Thioesterase"/>
    <property type="match status" value="1"/>
</dbReference>
<dbReference type="RefSeq" id="WP_119795280.1">
    <property type="nucleotide sequence ID" value="NZ_QYZD01000021.1"/>
</dbReference>
<gene>
    <name evidence="3" type="ORF">DQX05_20060</name>
</gene>
<proteinExistence type="inferred from homology"/>
<dbReference type="PANTHER" id="PTHR30272:SF1">
    <property type="entry name" value="3-HYDROXYACYL-[ACYL-CARRIER-PROTEIN] DEHYDRATASE"/>
    <property type="match status" value="1"/>
</dbReference>
<accession>A0A3A3GD48</accession>
<dbReference type="InterPro" id="IPR013114">
    <property type="entry name" value="FabA_FabZ"/>
</dbReference>
<dbReference type="PANTHER" id="PTHR30272">
    <property type="entry name" value="3-HYDROXYACYL-[ACYL-CARRIER-PROTEIN] DEHYDRATASE"/>
    <property type="match status" value="1"/>
</dbReference>
<dbReference type="EMBL" id="QYZD01000021">
    <property type="protein sequence ID" value="RJG21710.1"/>
    <property type="molecule type" value="Genomic_DNA"/>
</dbReference>
<dbReference type="GO" id="GO:0016829">
    <property type="term" value="F:lyase activity"/>
    <property type="evidence" value="ECO:0007669"/>
    <property type="project" value="UniProtKB-KW"/>
</dbReference>
<dbReference type="CDD" id="cd01288">
    <property type="entry name" value="FabZ"/>
    <property type="match status" value="1"/>
</dbReference>
<name>A0A3A3GD48_PANTH</name>
<organism evidence="3 4">
    <name type="scientific">Paenibacillus thiaminolyticus</name>
    <name type="common">Bacillus thiaminolyticus</name>
    <dbReference type="NCBI Taxonomy" id="49283"/>
    <lineage>
        <taxon>Bacteria</taxon>
        <taxon>Bacillati</taxon>
        <taxon>Bacillota</taxon>
        <taxon>Bacilli</taxon>
        <taxon>Bacillales</taxon>
        <taxon>Paenibacillaceae</taxon>
        <taxon>Paenibacillus</taxon>
    </lineage>
</organism>
<evidence type="ECO:0000313" key="4">
    <source>
        <dbReference type="Proteomes" id="UP000266177"/>
    </source>
</evidence>
<keyword evidence="2" id="KW-0456">Lyase</keyword>
<evidence type="ECO:0000256" key="2">
    <source>
        <dbReference type="ARBA" id="ARBA00023239"/>
    </source>
</evidence>
<dbReference type="Pfam" id="PF07977">
    <property type="entry name" value="FabA"/>
    <property type="match status" value="1"/>
</dbReference>
<protein>
    <submittedName>
        <fullName evidence="3">3-hydroxyacyl-[acyl-carrier-protein] dehydratase FabZ</fullName>
    </submittedName>
</protein>
<dbReference type="SUPFAM" id="SSF54637">
    <property type="entry name" value="Thioesterase/thiol ester dehydrase-isomerase"/>
    <property type="match status" value="1"/>
</dbReference>
<dbReference type="OrthoDB" id="9801625at2"/>
<dbReference type="AlphaFoldDB" id="A0A3A3GD48"/>
<dbReference type="InterPro" id="IPR029069">
    <property type="entry name" value="HotDog_dom_sf"/>
</dbReference>
<evidence type="ECO:0000256" key="1">
    <source>
        <dbReference type="ARBA" id="ARBA00009174"/>
    </source>
</evidence>
<sequence>MHFSAIESLIPHRVPFLFVDRLVHLEKGKKAVGIKHISLSDPYLMEAGGRKVFPGALVLEALAQVSAIAEGKESADGPLPLLAGLNGFEFTRPVYAGDTLRLEAEIIRKRRGFAISKGTIWIGEIMAAHGEILSKD</sequence>
<evidence type="ECO:0000313" key="3">
    <source>
        <dbReference type="EMBL" id="RJG21710.1"/>
    </source>
</evidence>
<reference evidence="3 4" key="1">
    <citation type="submission" date="2018-09" db="EMBL/GenBank/DDBJ databases">
        <title>Paenibacillus SK2017-BO5.</title>
        <authorList>
            <person name="Piskunova J.V."/>
            <person name="Dubiley S.A."/>
            <person name="Severinov K.V."/>
        </authorList>
    </citation>
    <scope>NUCLEOTIDE SEQUENCE [LARGE SCALE GENOMIC DNA]</scope>
    <source>
        <strain evidence="3 4">BO5</strain>
    </source>
</reference>
<comment type="similarity">
    <text evidence="1">Belongs to the thioester dehydratase family. FabZ subfamily.</text>
</comment>